<dbReference type="PANTHER" id="PTHR43008">
    <property type="entry name" value="BENZIL REDUCTASE"/>
    <property type="match status" value="1"/>
</dbReference>
<name>A0AAD6CJE8_9EURO</name>
<dbReference type="InterPro" id="IPR002347">
    <property type="entry name" value="SDR_fam"/>
</dbReference>
<dbReference type="InterPro" id="IPR036291">
    <property type="entry name" value="NAD(P)-bd_dom_sf"/>
</dbReference>
<proteinExistence type="inferred from homology"/>
<organism evidence="3 4">
    <name type="scientific">Penicillium frequentans</name>
    <dbReference type="NCBI Taxonomy" id="3151616"/>
    <lineage>
        <taxon>Eukaryota</taxon>
        <taxon>Fungi</taxon>
        <taxon>Dikarya</taxon>
        <taxon>Ascomycota</taxon>
        <taxon>Pezizomycotina</taxon>
        <taxon>Eurotiomycetes</taxon>
        <taxon>Eurotiomycetidae</taxon>
        <taxon>Eurotiales</taxon>
        <taxon>Aspergillaceae</taxon>
        <taxon>Penicillium</taxon>
    </lineage>
</organism>
<dbReference type="Gene3D" id="3.40.50.720">
    <property type="entry name" value="NAD(P)-binding Rossmann-like Domain"/>
    <property type="match status" value="1"/>
</dbReference>
<dbReference type="Pfam" id="PF00106">
    <property type="entry name" value="adh_short"/>
    <property type="match status" value="1"/>
</dbReference>
<dbReference type="Proteomes" id="UP001220324">
    <property type="component" value="Unassembled WGS sequence"/>
</dbReference>
<evidence type="ECO:0008006" key="5">
    <source>
        <dbReference type="Google" id="ProtNLM"/>
    </source>
</evidence>
<dbReference type="FunFam" id="3.40.50.720:FF:000922">
    <property type="entry name" value="Uncharacterized protein"/>
    <property type="match status" value="1"/>
</dbReference>
<keyword evidence="2" id="KW-0560">Oxidoreductase</keyword>
<protein>
    <recommendedName>
        <fullName evidence="5">(+)-neomenthol dehydrogenase</fullName>
    </recommendedName>
</protein>
<dbReference type="GO" id="GO:0050664">
    <property type="term" value="F:oxidoreductase activity, acting on NAD(P)H, oxygen as acceptor"/>
    <property type="evidence" value="ECO:0007669"/>
    <property type="project" value="TreeGrafter"/>
</dbReference>
<gene>
    <name evidence="3" type="ORF">N7494_011165</name>
</gene>
<dbReference type="PRINTS" id="PR00081">
    <property type="entry name" value="GDHRDH"/>
</dbReference>
<evidence type="ECO:0000313" key="3">
    <source>
        <dbReference type="EMBL" id="KAJ5524515.1"/>
    </source>
</evidence>
<keyword evidence="4" id="KW-1185">Reference proteome</keyword>
<accession>A0AAD6CJE8</accession>
<dbReference type="SUPFAM" id="SSF51735">
    <property type="entry name" value="NAD(P)-binding Rossmann-fold domains"/>
    <property type="match status" value="1"/>
</dbReference>
<evidence type="ECO:0000256" key="2">
    <source>
        <dbReference type="ARBA" id="ARBA00023002"/>
    </source>
</evidence>
<sequence>MAKIVFITGANTGIGFEIVKALAASDQSYIVLVGGRSLEKARNAAATVQQDLPESSSDFVPIQVDIEHDDSIKQAFHEVQSKFGRIDVLINNAGAQFDRQIDQIGEREMWNRTWNVNVTGTQILTSTFAPLLLKSADPRLLFITSGTSTLDGTENQMVPVNRVPAKGWPKTGLNLPAYRSAKTGLNMLMREWHRWLKEDGAKVWAISPGFLATGLGGDTEVLRKMGALDPSMAGPFIRGVVEGQRDADVGKVINRDGVQPW</sequence>
<dbReference type="PANTHER" id="PTHR43008:SF8">
    <property type="entry name" value="BENZIL REDUCTASE ((S)-BENZOIN FORMING) IRC24"/>
    <property type="match status" value="1"/>
</dbReference>
<evidence type="ECO:0000313" key="4">
    <source>
        <dbReference type="Proteomes" id="UP001220324"/>
    </source>
</evidence>
<reference evidence="3 4" key="1">
    <citation type="journal article" date="2023" name="IMA Fungus">
        <title>Comparative genomic study of the Penicillium genus elucidates a diverse pangenome and 15 lateral gene transfer events.</title>
        <authorList>
            <person name="Petersen C."/>
            <person name="Sorensen T."/>
            <person name="Nielsen M.R."/>
            <person name="Sondergaard T.E."/>
            <person name="Sorensen J.L."/>
            <person name="Fitzpatrick D.A."/>
            <person name="Frisvad J.C."/>
            <person name="Nielsen K.L."/>
        </authorList>
    </citation>
    <scope>NUCLEOTIDE SEQUENCE [LARGE SCALE GENOMIC DNA]</scope>
    <source>
        <strain evidence="3 4">IBT 35679</strain>
    </source>
</reference>
<evidence type="ECO:0000256" key="1">
    <source>
        <dbReference type="ARBA" id="ARBA00006484"/>
    </source>
</evidence>
<dbReference type="AlphaFoldDB" id="A0AAD6CJE8"/>
<comment type="caution">
    <text evidence="3">The sequence shown here is derived from an EMBL/GenBank/DDBJ whole genome shotgun (WGS) entry which is preliminary data.</text>
</comment>
<dbReference type="EMBL" id="JAQIZZ010000008">
    <property type="protein sequence ID" value="KAJ5524515.1"/>
    <property type="molecule type" value="Genomic_DNA"/>
</dbReference>
<dbReference type="GO" id="GO:0016616">
    <property type="term" value="F:oxidoreductase activity, acting on the CH-OH group of donors, NAD or NADP as acceptor"/>
    <property type="evidence" value="ECO:0007669"/>
    <property type="project" value="UniProtKB-ARBA"/>
</dbReference>
<comment type="similarity">
    <text evidence="1">Belongs to the short-chain dehydrogenases/reductases (SDR) family.</text>
</comment>